<sequence>MPSLRRSKPPTCPLLALPREIRDEIHRYVQLGQRIDKPRATSSGYLRPNDNIIWPNAYQLLKESEYREEKDPRAVFRPDAEDILILARTCEQLYKESNQIFYSENAFSFEGTWSLYCYLYMIGEEKRRCIRHINFHFRGIQRVDAFKLLGECKSLSTLRIGVGQDTMSGSKQPKLDLMTARGLSTLRKIRGMENLVVDVVEMDQPSSHTYSFPYMGSLDQSSTHAYLLPYRGSLDVPSKVPYFMPGKVQEFARTLTEEMNWKEETPEQNQIQDVSFEEEEVLQSKPKSKNSKPAVISSTRTLLSGKIQKSTSTPKGKVAKKAKTSRKGK</sequence>
<reference evidence="3 4" key="1">
    <citation type="journal article" date="2020" name="Genome Biol. Evol.">
        <title>Comparative genomics of Sclerotiniaceae.</title>
        <authorList>
            <person name="Valero Jimenez C.A."/>
            <person name="Steentjes M."/>
            <person name="Scholten O.E."/>
            <person name="Van Kan J.A.L."/>
        </authorList>
    </citation>
    <scope>NUCLEOTIDE SEQUENCE [LARGE SCALE GENOMIC DNA]</scope>
    <source>
        <strain evidence="3 4">B1</strain>
    </source>
</reference>
<dbReference type="InterPro" id="IPR056632">
    <property type="entry name" value="DUF7730"/>
</dbReference>
<dbReference type="Proteomes" id="UP000783213">
    <property type="component" value="Unassembled WGS sequence"/>
</dbReference>
<evidence type="ECO:0000313" key="4">
    <source>
        <dbReference type="Proteomes" id="UP000783213"/>
    </source>
</evidence>
<dbReference type="Pfam" id="PF24864">
    <property type="entry name" value="DUF7730"/>
    <property type="match status" value="1"/>
</dbReference>
<comment type="caution">
    <text evidence="3">The sequence shown here is derived from an EMBL/GenBank/DDBJ whole genome shotgun (WGS) entry which is preliminary data.</text>
</comment>
<accession>A0ABQ7ISH6</accession>
<feature type="compositionally biased region" description="Basic residues" evidence="1">
    <location>
        <begin position="317"/>
        <end position="329"/>
    </location>
</feature>
<feature type="region of interest" description="Disordered" evidence="1">
    <location>
        <begin position="262"/>
        <end position="329"/>
    </location>
</feature>
<dbReference type="EMBL" id="RCSX01000007">
    <property type="protein sequence ID" value="KAF7932638.1"/>
    <property type="molecule type" value="Genomic_DNA"/>
</dbReference>
<dbReference type="GeneID" id="62230711"/>
<evidence type="ECO:0000259" key="2">
    <source>
        <dbReference type="Pfam" id="PF24864"/>
    </source>
</evidence>
<dbReference type="RefSeq" id="XP_038812030.1">
    <property type="nucleotide sequence ID" value="XM_038951557.1"/>
</dbReference>
<feature type="domain" description="DUF7730" evidence="2">
    <location>
        <begin position="11"/>
        <end position="138"/>
    </location>
</feature>
<evidence type="ECO:0000313" key="3">
    <source>
        <dbReference type="EMBL" id="KAF7932638.1"/>
    </source>
</evidence>
<keyword evidence="4" id="KW-1185">Reference proteome</keyword>
<evidence type="ECO:0000256" key="1">
    <source>
        <dbReference type="SAM" id="MobiDB-lite"/>
    </source>
</evidence>
<protein>
    <recommendedName>
        <fullName evidence="2">DUF7730 domain-containing protein</fullName>
    </recommendedName>
</protein>
<gene>
    <name evidence="3" type="ORF">EAE98_003937</name>
</gene>
<feature type="compositionally biased region" description="Polar residues" evidence="1">
    <location>
        <begin position="296"/>
        <end position="314"/>
    </location>
</feature>
<dbReference type="PANTHER" id="PTHR38790">
    <property type="entry name" value="2EXR DOMAIN-CONTAINING PROTEIN-RELATED"/>
    <property type="match status" value="1"/>
</dbReference>
<organism evidence="3 4">
    <name type="scientific">Botrytis deweyae</name>
    <dbReference type="NCBI Taxonomy" id="2478750"/>
    <lineage>
        <taxon>Eukaryota</taxon>
        <taxon>Fungi</taxon>
        <taxon>Dikarya</taxon>
        <taxon>Ascomycota</taxon>
        <taxon>Pezizomycotina</taxon>
        <taxon>Leotiomycetes</taxon>
        <taxon>Helotiales</taxon>
        <taxon>Sclerotiniaceae</taxon>
        <taxon>Botrytis</taxon>
    </lineage>
</organism>
<proteinExistence type="predicted"/>
<name>A0ABQ7ISH6_9HELO</name>